<proteinExistence type="predicted"/>
<gene>
    <name evidence="1" type="ORF">GGR32_002204</name>
</gene>
<organism evidence="1 2">
    <name type="scientific">Mesonia hippocampi</name>
    <dbReference type="NCBI Taxonomy" id="1628250"/>
    <lineage>
        <taxon>Bacteria</taxon>
        <taxon>Pseudomonadati</taxon>
        <taxon>Bacteroidota</taxon>
        <taxon>Flavobacteriia</taxon>
        <taxon>Flavobacteriales</taxon>
        <taxon>Flavobacteriaceae</taxon>
        <taxon>Mesonia</taxon>
    </lineage>
</organism>
<dbReference type="Proteomes" id="UP000553034">
    <property type="component" value="Unassembled WGS sequence"/>
</dbReference>
<evidence type="ECO:0000313" key="2">
    <source>
        <dbReference type="Proteomes" id="UP000553034"/>
    </source>
</evidence>
<sequence length="32" mass="3833">MTKSGIDWKTNEVYNVDLAFKEYIVNWVNNIK</sequence>
<protein>
    <submittedName>
        <fullName evidence="1">Uncharacterized protein</fullName>
    </submittedName>
</protein>
<name>A0A840ETP4_9FLAO</name>
<dbReference type="EMBL" id="JACIFO010000011">
    <property type="protein sequence ID" value="MBB4119893.1"/>
    <property type="molecule type" value="Genomic_DNA"/>
</dbReference>
<reference evidence="1 2" key="1">
    <citation type="submission" date="2020-08" db="EMBL/GenBank/DDBJ databases">
        <title>Genomic Encyclopedia of Type Strains, Phase IV (KMG-IV): sequencing the most valuable type-strain genomes for metagenomic binning, comparative biology and taxonomic classification.</title>
        <authorList>
            <person name="Goeker M."/>
        </authorList>
    </citation>
    <scope>NUCLEOTIDE SEQUENCE [LARGE SCALE GENOMIC DNA]</scope>
    <source>
        <strain evidence="1 2">DSM 29568</strain>
    </source>
</reference>
<keyword evidence="2" id="KW-1185">Reference proteome</keyword>
<dbReference type="AlphaFoldDB" id="A0A840ETP4"/>
<accession>A0A840ETP4</accession>
<comment type="caution">
    <text evidence="1">The sequence shown here is derived from an EMBL/GenBank/DDBJ whole genome shotgun (WGS) entry which is preliminary data.</text>
</comment>
<evidence type="ECO:0000313" key="1">
    <source>
        <dbReference type="EMBL" id="MBB4119893.1"/>
    </source>
</evidence>